<comment type="caution">
    <text evidence="1">The sequence shown here is derived from an EMBL/GenBank/DDBJ whole genome shotgun (WGS) entry which is preliminary data.</text>
</comment>
<accession>A0A392PDU7</accession>
<proteinExistence type="predicted"/>
<protein>
    <recommendedName>
        <fullName evidence="3">DUF4283 domain protein</fullName>
    </recommendedName>
</protein>
<keyword evidence="2" id="KW-1185">Reference proteome</keyword>
<evidence type="ECO:0000313" key="2">
    <source>
        <dbReference type="Proteomes" id="UP000265520"/>
    </source>
</evidence>
<name>A0A392PDU7_9FABA</name>
<organism evidence="1 2">
    <name type="scientific">Trifolium medium</name>
    <dbReference type="NCBI Taxonomy" id="97028"/>
    <lineage>
        <taxon>Eukaryota</taxon>
        <taxon>Viridiplantae</taxon>
        <taxon>Streptophyta</taxon>
        <taxon>Embryophyta</taxon>
        <taxon>Tracheophyta</taxon>
        <taxon>Spermatophyta</taxon>
        <taxon>Magnoliopsida</taxon>
        <taxon>eudicotyledons</taxon>
        <taxon>Gunneridae</taxon>
        <taxon>Pentapetalae</taxon>
        <taxon>rosids</taxon>
        <taxon>fabids</taxon>
        <taxon>Fabales</taxon>
        <taxon>Fabaceae</taxon>
        <taxon>Papilionoideae</taxon>
        <taxon>50 kb inversion clade</taxon>
        <taxon>NPAAA clade</taxon>
        <taxon>Hologalegina</taxon>
        <taxon>IRL clade</taxon>
        <taxon>Trifolieae</taxon>
        <taxon>Trifolium</taxon>
    </lineage>
</organism>
<dbReference type="EMBL" id="LXQA010073955">
    <property type="protein sequence ID" value="MCI09807.1"/>
    <property type="molecule type" value="Genomic_DNA"/>
</dbReference>
<dbReference type="AlphaFoldDB" id="A0A392PDU7"/>
<feature type="non-terminal residue" evidence="1">
    <location>
        <position position="267"/>
    </location>
</feature>
<evidence type="ECO:0000313" key="1">
    <source>
        <dbReference type="EMBL" id="MCI09807.1"/>
    </source>
</evidence>
<reference evidence="1 2" key="1">
    <citation type="journal article" date="2018" name="Front. Plant Sci.">
        <title>Red Clover (Trifolium pratense) and Zigzag Clover (T. medium) - A Picture of Genomic Similarities and Differences.</title>
        <authorList>
            <person name="Dluhosova J."/>
            <person name="Istvanek J."/>
            <person name="Nedelnik J."/>
            <person name="Repkova J."/>
        </authorList>
    </citation>
    <scope>NUCLEOTIDE SEQUENCE [LARGE SCALE GENOMIC DNA]</scope>
    <source>
        <strain evidence="2">cv. 10/8</strain>
        <tissue evidence="1">Leaf</tissue>
    </source>
</reference>
<sequence>PLHIWGWEGFNRIVYSYGKLLNLDPETLNQTRYDVARVQLAVTDWSMLDEEIEIKVDDQIFIIRMVEERSGGSNMGVRRWEGAHIGGGNSEEGSIPFHGGKNSAVGVEDGWSENLSDGEVSVHGGAGTAGGDCADPVGNDQDLCKKVGGSVEFEEREESTEKLMGTCGENRESAESAAADGENIAALVIDLVDGVSEELEVPPTMEALEDVGSHDDVVEMQGVDYGKGTAGEENVAELNIICVGLDQEDSIGPIQQNDKGKEVVVWQ</sequence>
<evidence type="ECO:0008006" key="3">
    <source>
        <dbReference type="Google" id="ProtNLM"/>
    </source>
</evidence>
<feature type="non-terminal residue" evidence="1">
    <location>
        <position position="1"/>
    </location>
</feature>
<dbReference type="Proteomes" id="UP000265520">
    <property type="component" value="Unassembled WGS sequence"/>
</dbReference>